<gene>
    <name evidence="1" type="ORF">EV132_103353</name>
</gene>
<evidence type="ECO:0000313" key="2">
    <source>
        <dbReference type="Proteomes" id="UP000294576"/>
    </source>
</evidence>
<reference evidence="1 2" key="1">
    <citation type="submission" date="2019-03" db="EMBL/GenBank/DDBJ databases">
        <title>Genomic Encyclopedia of Type Strains, Phase IV (KMG-V): Genome sequencing to study the core and pangenomes of soil and plant-associated prokaryotes.</title>
        <authorList>
            <person name="Whitman W."/>
        </authorList>
    </citation>
    <scope>NUCLEOTIDE SEQUENCE [LARGE SCALE GENOMIC DNA]</scope>
    <source>
        <strain evidence="1 2">Hc14</strain>
    </source>
</reference>
<protein>
    <submittedName>
        <fullName evidence="1">Uncharacterized protein DUF1905</fullName>
    </submittedName>
</protein>
<dbReference type="Proteomes" id="UP000294576">
    <property type="component" value="Unassembled WGS sequence"/>
</dbReference>
<proteinExistence type="predicted"/>
<dbReference type="RefSeq" id="WP_132560660.1">
    <property type="nucleotide sequence ID" value="NZ_SMBH01000003.1"/>
</dbReference>
<name>A0A4R3Q9W0_RHISU</name>
<comment type="caution">
    <text evidence="1">The sequence shown here is derived from an EMBL/GenBank/DDBJ whole genome shotgun (WGS) entry which is preliminary data.</text>
</comment>
<dbReference type="AlphaFoldDB" id="A0A4R3Q9W0"/>
<dbReference type="SUPFAM" id="SSF141694">
    <property type="entry name" value="AF2212/PG0164-like"/>
    <property type="match status" value="1"/>
</dbReference>
<dbReference type="Gene3D" id="2.40.30.100">
    <property type="entry name" value="AF2212/PG0164-like"/>
    <property type="match status" value="1"/>
</dbReference>
<organism evidence="1 2">
    <name type="scientific">Rhizobium sullae</name>
    <name type="common">Rhizobium hedysari</name>
    <dbReference type="NCBI Taxonomy" id="50338"/>
    <lineage>
        <taxon>Bacteria</taxon>
        <taxon>Pseudomonadati</taxon>
        <taxon>Pseudomonadota</taxon>
        <taxon>Alphaproteobacteria</taxon>
        <taxon>Hyphomicrobiales</taxon>
        <taxon>Rhizobiaceae</taxon>
        <taxon>Rhizobium/Agrobacterium group</taxon>
        <taxon>Rhizobium</taxon>
    </lineage>
</organism>
<accession>A0A4R3Q9W0</accession>
<sequence>MMPAGGGGFLLYLHAQVRRASGSGAGDTVEVALAFDAEYFGGLADPMPAWFMEALKRAPAARSGREALTPSLQKEILRYLGR</sequence>
<dbReference type="InterPro" id="IPR037079">
    <property type="entry name" value="AF2212/PG0164-like_sf"/>
</dbReference>
<evidence type="ECO:0000313" key="1">
    <source>
        <dbReference type="EMBL" id="TCU18233.1"/>
    </source>
</evidence>
<dbReference type="EMBL" id="SMBH01000003">
    <property type="protein sequence ID" value="TCU18233.1"/>
    <property type="molecule type" value="Genomic_DNA"/>
</dbReference>